<evidence type="ECO:0000313" key="4">
    <source>
        <dbReference type="Proteomes" id="UP000811619"/>
    </source>
</evidence>
<protein>
    <submittedName>
        <fullName evidence="3">Uncharacterized protein</fullName>
    </submittedName>
</protein>
<gene>
    <name evidence="3" type="ORF">E4U42_001356</name>
</gene>
<feature type="chain" id="PRO_5035467206" evidence="2">
    <location>
        <begin position="16"/>
        <end position="170"/>
    </location>
</feature>
<feature type="region of interest" description="Disordered" evidence="1">
    <location>
        <begin position="96"/>
        <end position="119"/>
    </location>
</feature>
<dbReference type="Proteomes" id="UP000811619">
    <property type="component" value="Unassembled WGS sequence"/>
</dbReference>
<organism evidence="3 4">
    <name type="scientific">Claviceps africana</name>
    <dbReference type="NCBI Taxonomy" id="83212"/>
    <lineage>
        <taxon>Eukaryota</taxon>
        <taxon>Fungi</taxon>
        <taxon>Dikarya</taxon>
        <taxon>Ascomycota</taxon>
        <taxon>Pezizomycotina</taxon>
        <taxon>Sordariomycetes</taxon>
        <taxon>Hypocreomycetidae</taxon>
        <taxon>Hypocreales</taxon>
        <taxon>Clavicipitaceae</taxon>
        <taxon>Claviceps</taxon>
    </lineage>
</organism>
<feature type="compositionally biased region" description="Basic and acidic residues" evidence="1">
    <location>
        <begin position="96"/>
        <end position="107"/>
    </location>
</feature>
<sequence>MVALTVALLIRISAAETQSIIGGGFGFVAAGSIVTTPPLLMAHVMELLIRVTMAIMMPVSLQMMDRKAVILVGVTNRDMSGVFCVGKYALKKEGAQETQRRSLHGTEENVNGDEMERPNHVPYDMGNIGYRITKDIVPECGYDFRRRKACCCWPSRNARNRGNASRRHTV</sequence>
<proteinExistence type="predicted"/>
<keyword evidence="2" id="KW-0732">Signal</keyword>
<evidence type="ECO:0000256" key="1">
    <source>
        <dbReference type="SAM" id="MobiDB-lite"/>
    </source>
</evidence>
<comment type="caution">
    <text evidence="3">The sequence shown here is derived from an EMBL/GenBank/DDBJ whole genome shotgun (WGS) entry which is preliminary data.</text>
</comment>
<feature type="signal peptide" evidence="2">
    <location>
        <begin position="1"/>
        <end position="15"/>
    </location>
</feature>
<keyword evidence="4" id="KW-1185">Reference proteome</keyword>
<evidence type="ECO:0000313" key="3">
    <source>
        <dbReference type="EMBL" id="KAG5930433.1"/>
    </source>
</evidence>
<name>A0A8K0NM46_9HYPO</name>
<evidence type="ECO:0000256" key="2">
    <source>
        <dbReference type="SAM" id="SignalP"/>
    </source>
</evidence>
<reference evidence="3" key="1">
    <citation type="journal article" date="2020" name="bioRxiv">
        <title>Whole genome comparisons of ergot fungi reveals the divergence and evolution of species within the genus Claviceps are the result of varying mechanisms driving genome evolution and host range expansion.</title>
        <authorList>
            <person name="Wyka S.A."/>
            <person name="Mondo S.J."/>
            <person name="Liu M."/>
            <person name="Dettman J."/>
            <person name="Nalam V."/>
            <person name="Broders K.D."/>
        </authorList>
    </citation>
    <scope>NUCLEOTIDE SEQUENCE</scope>
    <source>
        <strain evidence="3">CCC 489</strain>
    </source>
</reference>
<dbReference type="AlphaFoldDB" id="A0A8K0NM46"/>
<dbReference type="EMBL" id="SRPY01000014">
    <property type="protein sequence ID" value="KAG5930433.1"/>
    <property type="molecule type" value="Genomic_DNA"/>
</dbReference>
<accession>A0A8K0NM46</accession>